<name>A0A414J7D6_9FIRM</name>
<comment type="caution">
    <text evidence="1">The sequence shown here is derived from an EMBL/GenBank/DDBJ whole genome shotgun (WGS) entry which is preliminary data.</text>
</comment>
<dbReference type="Proteomes" id="UP000283745">
    <property type="component" value="Unassembled WGS sequence"/>
</dbReference>
<gene>
    <name evidence="1" type="ORF">DW740_08240</name>
</gene>
<dbReference type="AlphaFoldDB" id="A0A414J7D6"/>
<sequence>MIQYNFWGRYETFKEKKDGTISKIWNTAFEAQKLQDLLMYPKKILSDRIETSEEKYYYYAVIASEDRKSIILCDESANTKDLKIKKNRKSLKRSSIVCNIHQ</sequence>
<organism evidence="1 2">
    <name type="scientific">Blautia obeum</name>
    <dbReference type="NCBI Taxonomy" id="40520"/>
    <lineage>
        <taxon>Bacteria</taxon>
        <taxon>Bacillati</taxon>
        <taxon>Bacillota</taxon>
        <taxon>Clostridia</taxon>
        <taxon>Lachnospirales</taxon>
        <taxon>Lachnospiraceae</taxon>
        <taxon>Blautia</taxon>
    </lineage>
</organism>
<dbReference type="EMBL" id="QSKF01000005">
    <property type="protein sequence ID" value="RHE40275.1"/>
    <property type="molecule type" value="Genomic_DNA"/>
</dbReference>
<proteinExistence type="predicted"/>
<reference evidence="1 2" key="1">
    <citation type="submission" date="2018-08" db="EMBL/GenBank/DDBJ databases">
        <title>A genome reference for cultivated species of the human gut microbiota.</title>
        <authorList>
            <person name="Zou Y."/>
            <person name="Xue W."/>
            <person name="Luo G."/>
        </authorList>
    </citation>
    <scope>NUCLEOTIDE SEQUENCE [LARGE SCALE GENOMIC DNA]</scope>
    <source>
        <strain evidence="1 2">AM28-23</strain>
    </source>
</reference>
<protein>
    <submittedName>
        <fullName evidence="1">Uncharacterized protein</fullName>
    </submittedName>
</protein>
<evidence type="ECO:0000313" key="2">
    <source>
        <dbReference type="Proteomes" id="UP000283745"/>
    </source>
</evidence>
<evidence type="ECO:0000313" key="1">
    <source>
        <dbReference type="EMBL" id="RHE40275.1"/>
    </source>
</evidence>
<accession>A0A414J7D6</accession>